<evidence type="ECO:0000313" key="3">
    <source>
        <dbReference type="Proteomes" id="UP000248395"/>
    </source>
</evidence>
<dbReference type="InterPro" id="IPR009492">
    <property type="entry name" value="TniQ"/>
</dbReference>
<protein>
    <submittedName>
        <fullName evidence="2">TniQ protein</fullName>
    </submittedName>
</protein>
<dbReference type="RefSeq" id="WP_082693409.1">
    <property type="nucleotide sequence ID" value="NZ_LNQU01000039.1"/>
</dbReference>
<dbReference type="Proteomes" id="UP000248395">
    <property type="component" value="Unassembled WGS sequence"/>
</dbReference>
<organism evidence="2 3">
    <name type="scientific">Aquitalea magnusonii</name>
    <dbReference type="NCBI Taxonomy" id="332411"/>
    <lineage>
        <taxon>Bacteria</taxon>
        <taxon>Pseudomonadati</taxon>
        <taxon>Pseudomonadota</taxon>
        <taxon>Betaproteobacteria</taxon>
        <taxon>Neisseriales</taxon>
        <taxon>Chromobacteriaceae</taxon>
        <taxon>Aquitalea</taxon>
    </lineage>
</organism>
<sequence>MKTQTLPGIEEIPLLLMRPLPDKAESLAGYLLRLADVNYLHHVHDLLSYLQQKRSSIYQASMTPQFGVYSLSRLSKQLGIEVDALQALARPLSAPIGRYRTFSWQGYEWPLHLIRNRYRVWCPLCLGEQALQRASWDLRLTTVCPKHKILLVDCCPCCMKRVPWRFSQLHHCVCGFPLDKAPAIAVGTPDQLVDIELLTCTELQRFITLSILFSCSSATTLDAKYLEKITLADLHRAQNYIFLTDINEQCNFRRALVGILYRRFRHQFELGPRYTASPLLNGLKIAPSFDDELKMIGNDWLSRQNPHSSIATIDNKTTSEDLTFSSVATTLNASPHVVSTLVKRGVLKYSLSSRGSSGKSGITRHSLARLQSALSRITPYKEGWKRIKLDHFGIDFSSRLNLLGLALAGRVKVGSYDIRVGLPSLELYLVETPSKECSYLNAAEAATILDIYQGAIYHVARSGLLSHEIYMTRQLRFTIEDIHEFHQQYVFAREIARQLGCNATNIADKIISAGIKPIHGPGVDDGLVYLFRRSDVATLDLAKICSQIPYESRAGRGHKRTSNLANTDLLTKPQVCKLLSIRPHQLDKVSSAGLLVPYQSREPAICITYRAADVEAYRQDYIQNTNLVSIYEAHQMASEKGYRLQFDILGPGLVAAISTGYEMRYHRNELEGAFKILESTLNVRQLALTTGLSPATIRNEAREGCLTSLVVFSGNGMRRYLFSKQAVEVLISKKNQSRKKEIGDDFIS</sequence>
<evidence type="ECO:0000259" key="1">
    <source>
        <dbReference type="Pfam" id="PF06527"/>
    </source>
</evidence>
<dbReference type="AlphaFoldDB" id="A0A318JZD0"/>
<proteinExistence type="predicted"/>
<dbReference type="Pfam" id="PF06527">
    <property type="entry name" value="TniQ"/>
    <property type="match status" value="1"/>
</dbReference>
<dbReference type="EMBL" id="QJKC01000001">
    <property type="protein sequence ID" value="PXX51124.1"/>
    <property type="molecule type" value="Genomic_DNA"/>
</dbReference>
<gene>
    <name evidence="2" type="ORF">DFR38_101185</name>
</gene>
<feature type="domain" description="TniQ" evidence="1">
    <location>
        <begin position="17"/>
        <end position="151"/>
    </location>
</feature>
<keyword evidence="3" id="KW-1185">Reference proteome</keyword>
<accession>A0A318JZD0</accession>
<dbReference type="OrthoDB" id="9036115at2"/>
<reference evidence="2 3" key="1">
    <citation type="submission" date="2018-05" db="EMBL/GenBank/DDBJ databases">
        <title>Genomic Encyclopedia of Type Strains, Phase IV (KMG-IV): sequencing the most valuable type-strain genomes for metagenomic binning, comparative biology and taxonomic classification.</title>
        <authorList>
            <person name="Goeker M."/>
        </authorList>
    </citation>
    <scope>NUCLEOTIDE SEQUENCE [LARGE SCALE GENOMIC DNA]</scope>
    <source>
        <strain evidence="2 3">DSM 25134</strain>
    </source>
</reference>
<comment type="caution">
    <text evidence="2">The sequence shown here is derived from an EMBL/GenBank/DDBJ whole genome shotgun (WGS) entry which is preliminary data.</text>
</comment>
<name>A0A318JZD0_9NEIS</name>
<evidence type="ECO:0000313" key="2">
    <source>
        <dbReference type="EMBL" id="PXX51124.1"/>
    </source>
</evidence>